<dbReference type="PROSITE" id="PS51257">
    <property type="entry name" value="PROKAR_LIPOPROTEIN"/>
    <property type="match status" value="1"/>
</dbReference>
<keyword evidence="1" id="KW-0732">Signal</keyword>
<feature type="signal peptide" evidence="1">
    <location>
        <begin position="1"/>
        <end position="21"/>
    </location>
</feature>
<proteinExistence type="predicted"/>
<dbReference type="EMBL" id="JAGKSQ010000004">
    <property type="protein sequence ID" value="MBP3951746.1"/>
    <property type="molecule type" value="Genomic_DNA"/>
</dbReference>
<evidence type="ECO:0000313" key="3">
    <source>
        <dbReference type="Proteomes" id="UP000678228"/>
    </source>
</evidence>
<accession>A0A941APF3</accession>
<feature type="chain" id="PRO_5038755128" evidence="1">
    <location>
        <begin position="22"/>
        <end position="197"/>
    </location>
</feature>
<organism evidence="2 3">
    <name type="scientific">Halalkalibacter suaedae</name>
    <dbReference type="NCBI Taxonomy" id="2822140"/>
    <lineage>
        <taxon>Bacteria</taxon>
        <taxon>Bacillati</taxon>
        <taxon>Bacillota</taxon>
        <taxon>Bacilli</taxon>
        <taxon>Bacillales</taxon>
        <taxon>Bacillaceae</taxon>
        <taxon>Halalkalibacter</taxon>
    </lineage>
</organism>
<reference evidence="2" key="1">
    <citation type="submission" date="2021-03" db="EMBL/GenBank/DDBJ databases">
        <title>Bacillus suaedae sp. nov., isolated from Suaeda aralocaspica.</title>
        <authorList>
            <person name="Lei R.F.R."/>
        </authorList>
    </citation>
    <scope>NUCLEOTIDE SEQUENCE</scope>
    <source>
        <strain evidence="2">YZJH907-2</strain>
    </source>
</reference>
<evidence type="ECO:0000313" key="2">
    <source>
        <dbReference type="EMBL" id="MBP3951746.1"/>
    </source>
</evidence>
<comment type="caution">
    <text evidence="2">The sequence shown here is derived from an EMBL/GenBank/DDBJ whole genome shotgun (WGS) entry which is preliminary data.</text>
</comment>
<evidence type="ECO:0000256" key="1">
    <source>
        <dbReference type="SAM" id="SignalP"/>
    </source>
</evidence>
<dbReference type="RefSeq" id="WP_210597438.1">
    <property type="nucleotide sequence ID" value="NZ_JAGKSQ010000004.1"/>
</dbReference>
<keyword evidence="3" id="KW-1185">Reference proteome</keyword>
<dbReference type="Proteomes" id="UP000678228">
    <property type="component" value="Unassembled WGS sequence"/>
</dbReference>
<name>A0A941APF3_9BACI</name>
<dbReference type="AlphaFoldDB" id="A0A941APF3"/>
<sequence length="197" mass="21997">MKNVYMLLLFAALAFVIGACGNHDSSISVGELTEREKAILSVTSDKSFVFDFNIESEYKELTVWMEKYKSGKLVDDQLGDITSMVEENGSIIFALSKNADEGQKTYNIGISSEGRIASVSGLEEDLNDLEKMASLWGDFQGKRILDEGEVVLAHISYSDAENGMRTLSTDFDEDVEGHMNELEQYDVTYLLKAKFIK</sequence>
<protein>
    <submittedName>
        <fullName evidence="2">Uncharacterized protein</fullName>
    </submittedName>
</protein>
<gene>
    <name evidence="2" type="ORF">J7W16_11430</name>
</gene>